<dbReference type="Proteomes" id="UP000063789">
    <property type="component" value="Chromosome"/>
</dbReference>
<evidence type="ECO:0000313" key="7">
    <source>
        <dbReference type="Proteomes" id="UP000063789"/>
    </source>
</evidence>
<dbReference type="Pfam" id="PF09972">
    <property type="entry name" value="DUF2207"/>
    <property type="match status" value="1"/>
</dbReference>
<keyword evidence="2" id="KW-0472">Membrane</keyword>
<feature type="signal peptide" evidence="3">
    <location>
        <begin position="1"/>
        <end position="26"/>
    </location>
</feature>
<evidence type="ECO:0000256" key="2">
    <source>
        <dbReference type="SAM" id="Phobius"/>
    </source>
</evidence>
<feature type="domain" description="Predicted membrane protein YciQ-like C-terminal" evidence="5">
    <location>
        <begin position="292"/>
        <end position="511"/>
    </location>
</feature>
<organism evidence="6 7">
    <name type="scientific">Gordonia phthalatica</name>
    <dbReference type="NCBI Taxonomy" id="1136941"/>
    <lineage>
        <taxon>Bacteria</taxon>
        <taxon>Bacillati</taxon>
        <taxon>Actinomycetota</taxon>
        <taxon>Actinomycetes</taxon>
        <taxon>Mycobacteriales</taxon>
        <taxon>Gordoniaceae</taxon>
        <taxon>Gordonia</taxon>
    </lineage>
</organism>
<sequence length="585" mass="61466">MKRVVLTLIAVLVTAVGLLWPVIANAGSGSTDAGVDPVVITDYAADLTLADNGRLTATETLTTEFPGWDKHGIFRFWDVADAADAEVRYVPQDISVTMDGQSVPFEMSSEQGGRFKVAKIGDPDSTVSAGTHTYRISYRVDGTIRDGNPGSFIWRVIPNGWKMQILKSTSTIRFPAAPTSFECRVNDGSPCTVGEPDASTRTVTTGALSPTTGVAVKAGLPFAGPGQDRRPWGVSMDPVLGSSPAVPITAVIISLLTLGAGLFWTRRSREDTPLLPVMFEPPADPQSPKRFLGPAATHFVIHEAMPKKALIATLFHLAEQGHIGLERASSTDWTITARMSASEYAALDGPSAVVMSALGLTARGATFAADGSTEAGEKLKGATDQLTKTTKSWALTTGVLRRSPFEIIGRVVVGVAFVIGALLMALGFVPTIVGLPFAAFMIGGVGLLLAGVGTRRTRLGRQVWSRAGGFERLLSTPSNQDRLDFSAREDLYTSFIPYAIAFDCADAWAAKYRYTTGQEPPDPVWLPGLYYGAGAHGLMSGGTSGLDSFESSLSSSLSAYSASQSSSSGGGGFGGSFSGGGGGSW</sequence>
<feature type="region of interest" description="Disordered" evidence="1">
    <location>
        <begin position="563"/>
        <end position="585"/>
    </location>
</feature>
<protein>
    <recommendedName>
        <fullName evidence="8">DUF2207 domain-containing protein</fullName>
    </recommendedName>
</protein>
<gene>
    <name evidence="6" type="ORF">ACH46_00830</name>
</gene>
<dbReference type="KEGG" id="goq:ACH46_00830"/>
<keyword evidence="3" id="KW-0732">Signal</keyword>
<feature type="transmembrane region" description="Helical" evidence="2">
    <location>
        <begin position="407"/>
        <end position="426"/>
    </location>
</feature>
<name>A0A0N9N878_9ACTN</name>
<feature type="transmembrane region" description="Helical" evidence="2">
    <location>
        <begin position="245"/>
        <end position="264"/>
    </location>
</feature>
<feature type="transmembrane region" description="Helical" evidence="2">
    <location>
        <begin position="432"/>
        <end position="452"/>
    </location>
</feature>
<dbReference type="Pfam" id="PF20990">
    <property type="entry name" value="DUF2207_C"/>
    <property type="match status" value="1"/>
</dbReference>
<dbReference type="STRING" id="1136941.ACH46_00830"/>
<dbReference type="OrthoDB" id="143710at2"/>
<evidence type="ECO:0000256" key="1">
    <source>
        <dbReference type="SAM" id="MobiDB-lite"/>
    </source>
</evidence>
<evidence type="ECO:0000259" key="4">
    <source>
        <dbReference type="Pfam" id="PF09972"/>
    </source>
</evidence>
<keyword evidence="2" id="KW-0812">Transmembrane</keyword>
<dbReference type="PATRIC" id="fig|1136941.3.peg.171"/>
<evidence type="ECO:0008006" key="8">
    <source>
        <dbReference type="Google" id="ProtNLM"/>
    </source>
</evidence>
<feature type="domain" description="DUF2207" evidence="4">
    <location>
        <begin position="40"/>
        <end position="218"/>
    </location>
</feature>
<dbReference type="RefSeq" id="WP_062391264.1">
    <property type="nucleotide sequence ID" value="NZ_CP011853.1"/>
</dbReference>
<dbReference type="EMBL" id="CP011853">
    <property type="protein sequence ID" value="ALG83316.1"/>
    <property type="molecule type" value="Genomic_DNA"/>
</dbReference>
<dbReference type="AlphaFoldDB" id="A0A0N9N878"/>
<evidence type="ECO:0000259" key="5">
    <source>
        <dbReference type="Pfam" id="PF20990"/>
    </source>
</evidence>
<reference evidence="6 7" key="2">
    <citation type="journal article" date="2017" name="Int. J. Syst. Evol. Microbiol.">
        <title>Gordonia phthalatica sp. nov., a di-n-butyl phthalate-degrading bacterium isolated from activated sludge.</title>
        <authorList>
            <person name="Jin D."/>
            <person name="Kong X."/>
            <person name="Jia M."/>
            <person name="Yu X."/>
            <person name="Wang X."/>
            <person name="Zhuang X."/>
            <person name="Deng Y."/>
            <person name="Bai Z."/>
        </authorList>
    </citation>
    <scope>NUCLEOTIDE SEQUENCE [LARGE SCALE GENOMIC DNA]</scope>
    <source>
        <strain evidence="6 7">QH-11</strain>
    </source>
</reference>
<evidence type="ECO:0000313" key="6">
    <source>
        <dbReference type="EMBL" id="ALG83316.1"/>
    </source>
</evidence>
<dbReference type="InterPro" id="IPR018702">
    <property type="entry name" value="DUF2207"/>
</dbReference>
<feature type="compositionally biased region" description="Gly residues" evidence="1">
    <location>
        <begin position="568"/>
        <end position="585"/>
    </location>
</feature>
<keyword evidence="2" id="KW-1133">Transmembrane helix</keyword>
<dbReference type="InterPro" id="IPR048389">
    <property type="entry name" value="YciQ-like_C"/>
</dbReference>
<feature type="chain" id="PRO_5006037896" description="DUF2207 domain-containing protein" evidence="3">
    <location>
        <begin position="27"/>
        <end position="585"/>
    </location>
</feature>
<keyword evidence="7" id="KW-1185">Reference proteome</keyword>
<proteinExistence type="predicted"/>
<reference evidence="7" key="1">
    <citation type="submission" date="2015-06" db="EMBL/GenBank/DDBJ databases">
        <title>Complete genome sequence and metabolic analysis of phthalate degradation pathway in Gordonia sp. QH-11.</title>
        <authorList>
            <person name="Jin D."/>
            <person name="Kong X."/>
            <person name="Bai Z."/>
        </authorList>
    </citation>
    <scope>NUCLEOTIDE SEQUENCE [LARGE SCALE GENOMIC DNA]</scope>
    <source>
        <strain evidence="7">QH-11</strain>
    </source>
</reference>
<evidence type="ECO:0000256" key="3">
    <source>
        <dbReference type="SAM" id="SignalP"/>
    </source>
</evidence>
<accession>A0A0N9N878</accession>